<keyword evidence="4" id="KW-1185">Reference proteome</keyword>
<sequence length="348" mass="39627">MKVLLYSGSLKTVNRSGVGEAVRHQREALERLNIDYTMDEREDYDIVHLNTIFPDSLRMARRAKRQGKKVVYHAHSTMEDFRNSFIGSNLAAPVFKKWITRCYRSADLLITPTEYAKGLLLGYGLSNPIVSLSNGVDSAFFTPDQEAGRRFRRKYDLADDTKVVLSVGHYIERKGILDFVELARRMPDHQFYWFGYTPLYMVPGKIREAVESKLPNLHFPGYVNREELRDAYCGSDLFLFATHEETEGIVLLEALAAGIPVLVRDLPIYADWLQDGDTVYKGRSLETFERGIRGITGHKLPDLTTDGRSLAVGLDLDSVGRRLVELYEWALHSGRPEVLRAKILRPGL</sequence>
<feature type="domain" description="Glycosyl transferase family 1" evidence="1">
    <location>
        <begin position="150"/>
        <end position="293"/>
    </location>
</feature>
<comment type="caution">
    <text evidence="3">The sequence shown here is derived from an EMBL/GenBank/DDBJ whole genome shotgun (WGS) entry which is preliminary data.</text>
</comment>
<dbReference type="PANTHER" id="PTHR45947">
    <property type="entry name" value="SULFOQUINOVOSYL TRANSFERASE SQD2"/>
    <property type="match status" value="1"/>
</dbReference>
<evidence type="ECO:0000313" key="3">
    <source>
        <dbReference type="EMBL" id="GGN94450.1"/>
    </source>
</evidence>
<proteinExistence type="predicted"/>
<organism evidence="3 4">
    <name type="scientific">Saccharibacillus kuerlensis</name>
    <dbReference type="NCBI Taxonomy" id="459527"/>
    <lineage>
        <taxon>Bacteria</taxon>
        <taxon>Bacillati</taxon>
        <taxon>Bacillota</taxon>
        <taxon>Bacilli</taxon>
        <taxon>Bacillales</taxon>
        <taxon>Paenibacillaceae</taxon>
        <taxon>Saccharibacillus</taxon>
    </lineage>
</organism>
<feature type="domain" description="Glycosyltransferase subfamily 4-like N-terminal" evidence="2">
    <location>
        <begin position="40"/>
        <end position="138"/>
    </location>
</feature>
<accession>A0ABQ2KVF3</accession>
<dbReference type="Pfam" id="PF00534">
    <property type="entry name" value="Glycos_transf_1"/>
    <property type="match status" value="1"/>
</dbReference>
<dbReference type="Pfam" id="PF13439">
    <property type="entry name" value="Glyco_transf_4"/>
    <property type="match status" value="1"/>
</dbReference>
<dbReference type="PANTHER" id="PTHR45947:SF3">
    <property type="entry name" value="SULFOQUINOVOSYL TRANSFERASE SQD2"/>
    <property type="match status" value="1"/>
</dbReference>
<evidence type="ECO:0000259" key="1">
    <source>
        <dbReference type="Pfam" id="PF00534"/>
    </source>
</evidence>
<evidence type="ECO:0000259" key="2">
    <source>
        <dbReference type="Pfam" id="PF13439"/>
    </source>
</evidence>
<gene>
    <name evidence="3" type="ORF">GCM10010969_09240</name>
</gene>
<reference evidence="4" key="1">
    <citation type="journal article" date="2019" name="Int. J. Syst. Evol. Microbiol.">
        <title>The Global Catalogue of Microorganisms (GCM) 10K type strain sequencing project: providing services to taxonomists for standard genome sequencing and annotation.</title>
        <authorList>
            <consortium name="The Broad Institute Genomics Platform"/>
            <consortium name="The Broad Institute Genome Sequencing Center for Infectious Disease"/>
            <person name="Wu L."/>
            <person name="Ma J."/>
        </authorList>
    </citation>
    <scope>NUCLEOTIDE SEQUENCE [LARGE SCALE GENOMIC DNA]</scope>
    <source>
        <strain evidence="4">CGMCC 1.6964</strain>
    </source>
</reference>
<evidence type="ECO:0000313" key="4">
    <source>
        <dbReference type="Proteomes" id="UP000606653"/>
    </source>
</evidence>
<dbReference type="Gene3D" id="3.40.50.2000">
    <property type="entry name" value="Glycogen Phosphorylase B"/>
    <property type="match status" value="2"/>
</dbReference>
<dbReference type="EMBL" id="BMLN01000002">
    <property type="protein sequence ID" value="GGN94450.1"/>
    <property type="molecule type" value="Genomic_DNA"/>
</dbReference>
<keyword evidence="3" id="KW-0808">Transferase</keyword>
<protein>
    <submittedName>
        <fullName evidence="3">Glycosyl transferase</fullName>
    </submittedName>
</protein>
<name>A0ABQ2KVF3_9BACL</name>
<dbReference type="Proteomes" id="UP000606653">
    <property type="component" value="Unassembled WGS sequence"/>
</dbReference>
<dbReference type="SUPFAM" id="SSF53756">
    <property type="entry name" value="UDP-Glycosyltransferase/glycogen phosphorylase"/>
    <property type="match status" value="1"/>
</dbReference>
<dbReference type="GO" id="GO:0016740">
    <property type="term" value="F:transferase activity"/>
    <property type="evidence" value="ECO:0007669"/>
    <property type="project" value="UniProtKB-KW"/>
</dbReference>
<dbReference type="InterPro" id="IPR028098">
    <property type="entry name" value="Glyco_trans_4-like_N"/>
</dbReference>
<dbReference type="InterPro" id="IPR050194">
    <property type="entry name" value="Glycosyltransferase_grp1"/>
</dbReference>
<dbReference type="RefSeq" id="WP_018978004.1">
    <property type="nucleotide sequence ID" value="NZ_BMLN01000002.1"/>
</dbReference>
<dbReference type="InterPro" id="IPR001296">
    <property type="entry name" value="Glyco_trans_1"/>
</dbReference>